<evidence type="ECO:0000256" key="9">
    <source>
        <dbReference type="SAM" id="MobiDB-lite"/>
    </source>
</evidence>
<evidence type="ECO:0000256" key="1">
    <source>
        <dbReference type="ARBA" id="ARBA00004123"/>
    </source>
</evidence>
<evidence type="ECO:0000256" key="6">
    <source>
        <dbReference type="ARBA" id="ARBA00023242"/>
    </source>
</evidence>
<proteinExistence type="inferred from homology"/>
<dbReference type="AlphaFoldDB" id="A0A8S1HL01"/>
<feature type="region of interest" description="Disordered" evidence="9">
    <location>
        <begin position="170"/>
        <end position="307"/>
    </location>
</feature>
<dbReference type="EMBL" id="CAJGYM010000088">
    <property type="protein sequence ID" value="CAD6197243.1"/>
    <property type="molecule type" value="Genomic_DNA"/>
</dbReference>
<keyword evidence="6 8" id="KW-0539">Nucleus</keyword>
<evidence type="ECO:0000256" key="2">
    <source>
        <dbReference type="ARBA" id="ARBA00009626"/>
    </source>
</evidence>
<reference evidence="10" key="1">
    <citation type="submission" date="2020-10" db="EMBL/GenBank/DDBJ databases">
        <authorList>
            <person name="Kikuchi T."/>
        </authorList>
    </citation>
    <scope>NUCLEOTIDE SEQUENCE</scope>
    <source>
        <strain evidence="10">NKZ352</strain>
    </source>
</reference>
<evidence type="ECO:0000256" key="5">
    <source>
        <dbReference type="ARBA" id="ARBA00023163"/>
    </source>
</evidence>
<evidence type="ECO:0000256" key="8">
    <source>
        <dbReference type="RuleBase" id="RU364141"/>
    </source>
</evidence>
<evidence type="ECO:0000256" key="3">
    <source>
        <dbReference type="ARBA" id="ARBA00020629"/>
    </source>
</evidence>
<feature type="compositionally biased region" description="Polar residues" evidence="9">
    <location>
        <begin position="262"/>
        <end position="271"/>
    </location>
</feature>
<comment type="function">
    <text evidence="8">Component of the Mediator complex, a coactivator involved in the regulated transcription of nearly all RNA polymerase II-dependent genes. Mediator functions as a bridge to convey information from gene-specific regulatory proteins to the basal RNA polymerase II transcription machinery. Mediator is recruited to promoters by direct interactions with regulatory proteins and serves as a scaffold for the assembly of a functional preinitiation complex with RNA polymerase II and the general transcription factors.</text>
</comment>
<dbReference type="GO" id="GO:0006357">
    <property type="term" value="P:regulation of transcription by RNA polymerase II"/>
    <property type="evidence" value="ECO:0007669"/>
    <property type="project" value="InterPro"/>
</dbReference>
<keyword evidence="4 8" id="KW-0805">Transcription regulation</keyword>
<dbReference type="Pfam" id="PF10018">
    <property type="entry name" value="Med4"/>
    <property type="match status" value="1"/>
</dbReference>
<protein>
    <recommendedName>
        <fullName evidence="3 8">Mediator of RNA polymerase II transcription subunit 4</fullName>
    </recommendedName>
    <alternativeName>
        <fullName evidence="7 8">Mediator complex subunit 4</fullName>
    </alternativeName>
</protein>
<comment type="similarity">
    <text evidence="2 8">Belongs to the Mediator complex subunit 4 family.</text>
</comment>
<evidence type="ECO:0000313" key="11">
    <source>
        <dbReference type="Proteomes" id="UP000835052"/>
    </source>
</evidence>
<accession>A0A8S1HL01</accession>
<comment type="subcellular location">
    <subcellularLocation>
        <location evidence="1 8">Nucleus</location>
    </subcellularLocation>
</comment>
<gene>
    <name evidence="8" type="primary">MED4</name>
    <name evidence="10" type="ORF">CAUJ_LOCUS13152</name>
</gene>
<keyword evidence="5 8" id="KW-0804">Transcription</keyword>
<dbReference type="GO" id="GO:0070847">
    <property type="term" value="C:core mediator complex"/>
    <property type="evidence" value="ECO:0007669"/>
    <property type="project" value="TreeGrafter"/>
</dbReference>
<dbReference type="Proteomes" id="UP000835052">
    <property type="component" value="Unassembled WGS sequence"/>
</dbReference>
<dbReference type="InterPro" id="IPR019258">
    <property type="entry name" value="Mediator_Med4"/>
</dbReference>
<comment type="caution">
    <text evidence="10">The sequence shown here is derived from an EMBL/GenBank/DDBJ whole genome shotgun (WGS) entry which is preliminary data.</text>
</comment>
<dbReference type="GO" id="GO:0016592">
    <property type="term" value="C:mediator complex"/>
    <property type="evidence" value="ECO:0007669"/>
    <property type="project" value="InterPro"/>
</dbReference>
<dbReference type="GO" id="GO:0003712">
    <property type="term" value="F:transcription coregulator activity"/>
    <property type="evidence" value="ECO:0007669"/>
    <property type="project" value="InterPro"/>
</dbReference>
<dbReference type="PANTHER" id="PTHR13208:SF2">
    <property type="entry name" value="MEDIATOR OF RNA POLYMERASE II TRANSCRIPTION SUBUNIT 4"/>
    <property type="match status" value="1"/>
</dbReference>
<comment type="subunit">
    <text evidence="8">Component of the Mediator complex.</text>
</comment>
<sequence>MADDDRSLRDLMLETAEDLEAVVKQIIDSLLNRDKNQTQRGGETVTNLVLLFDSKQQDLRRLVKRVPEFQERQALIGELKKCVEDRDKVISRVEINLKGVETALTSIIFTANQKLKSVREAEARPVNTEILIKLAHQISRSYAVAAPLFWQQGDPSRPFPTEPEFRMSFLSSPKANQSSALPQSIGALRQQQQAVRSPGLLGRPSASPKIVPQPPQSQYGWSPRTGYGGQTGSPQSLRAGPRGTWLLSNEGSPYAPKPPTQSPLISPNLSVNIAGRSAPIRPPPVRNVEQMSSDSSSSTSSDDDSPK</sequence>
<feature type="compositionally biased region" description="Polar residues" evidence="9">
    <location>
        <begin position="170"/>
        <end position="182"/>
    </location>
</feature>
<keyword evidence="8" id="KW-0010">Activator</keyword>
<dbReference type="OrthoDB" id="1929813at2759"/>
<organism evidence="10 11">
    <name type="scientific">Caenorhabditis auriculariae</name>
    <dbReference type="NCBI Taxonomy" id="2777116"/>
    <lineage>
        <taxon>Eukaryota</taxon>
        <taxon>Metazoa</taxon>
        <taxon>Ecdysozoa</taxon>
        <taxon>Nematoda</taxon>
        <taxon>Chromadorea</taxon>
        <taxon>Rhabditida</taxon>
        <taxon>Rhabditina</taxon>
        <taxon>Rhabditomorpha</taxon>
        <taxon>Rhabditoidea</taxon>
        <taxon>Rhabditidae</taxon>
        <taxon>Peloderinae</taxon>
        <taxon>Caenorhabditis</taxon>
    </lineage>
</organism>
<name>A0A8S1HL01_9PELO</name>
<evidence type="ECO:0000256" key="4">
    <source>
        <dbReference type="ARBA" id="ARBA00023015"/>
    </source>
</evidence>
<evidence type="ECO:0000313" key="10">
    <source>
        <dbReference type="EMBL" id="CAD6197243.1"/>
    </source>
</evidence>
<dbReference type="PANTHER" id="PTHR13208">
    <property type="entry name" value="MEDIATOR OF RNA POLYMERASE II TRANSCRIPTION SUBUNIT 4"/>
    <property type="match status" value="1"/>
</dbReference>
<keyword evidence="11" id="KW-1185">Reference proteome</keyword>
<evidence type="ECO:0000256" key="7">
    <source>
        <dbReference type="ARBA" id="ARBA00031257"/>
    </source>
</evidence>